<dbReference type="SMART" id="SM00387">
    <property type="entry name" value="HATPase_c"/>
    <property type="match status" value="1"/>
</dbReference>
<dbReference type="PRINTS" id="PR00344">
    <property type="entry name" value="BCTRLSENSOR"/>
</dbReference>
<evidence type="ECO:0000256" key="6">
    <source>
        <dbReference type="ARBA" id="ARBA00023012"/>
    </source>
</evidence>
<comment type="catalytic activity">
    <reaction evidence="1">
        <text>ATP + protein L-histidine = ADP + protein N-phospho-L-histidine.</text>
        <dbReference type="EC" id="2.7.13.3"/>
    </reaction>
</comment>
<keyword evidence="6" id="KW-0902">Two-component regulatory system</keyword>
<evidence type="ECO:0000256" key="2">
    <source>
        <dbReference type="ARBA" id="ARBA00012438"/>
    </source>
</evidence>
<keyword evidence="3" id="KW-0597">Phosphoprotein</keyword>
<dbReference type="InterPro" id="IPR036890">
    <property type="entry name" value="HATPase_C_sf"/>
</dbReference>
<dbReference type="InterPro" id="IPR050736">
    <property type="entry name" value="Sensor_HK_Regulatory"/>
</dbReference>
<evidence type="ECO:0000313" key="9">
    <source>
        <dbReference type="EMBL" id="MBD1365438.1"/>
    </source>
</evidence>
<reference evidence="9 10" key="1">
    <citation type="submission" date="2020-09" db="EMBL/GenBank/DDBJ databases">
        <title>Novel species of Mucilaginibacter isolated from a glacier on the Tibetan Plateau.</title>
        <authorList>
            <person name="Liu Q."/>
            <person name="Xin Y.-H."/>
        </authorList>
    </citation>
    <scope>NUCLEOTIDE SEQUENCE [LARGE SCALE GENOMIC DNA]</scope>
    <source>
        <strain evidence="9 10">ZT4R22</strain>
    </source>
</reference>
<dbReference type="InterPro" id="IPR004358">
    <property type="entry name" value="Sig_transdc_His_kin-like_C"/>
</dbReference>
<dbReference type="Pfam" id="PF00512">
    <property type="entry name" value="HisKA"/>
    <property type="match status" value="1"/>
</dbReference>
<dbReference type="EC" id="2.7.13.3" evidence="2"/>
<dbReference type="GO" id="GO:0016301">
    <property type="term" value="F:kinase activity"/>
    <property type="evidence" value="ECO:0007669"/>
    <property type="project" value="UniProtKB-KW"/>
</dbReference>
<evidence type="ECO:0000256" key="3">
    <source>
        <dbReference type="ARBA" id="ARBA00022553"/>
    </source>
</evidence>
<dbReference type="InterPro" id="IPR003594">
    <property type="entry name" value="HATPase_dom"/>
</dbReference>
<keyword evidence="4" id="KW-0808">Transferase</keyword>
<dbReference type="PROSITE" id="PS50109">
    <property type="entry name" value="HIS_KIN"/>
    <property type="match status" value="1"/>
</dbReference>
<proteinExistence type="predicted"/>
<sequence length="472" mass="54013">MDKRDLSDELIFANRELVIQNQEKAKLAAELILANIELDLQNEEKIKRANELAIANKELDFQNSEKLKRAKELISANKKLDLLYEEKEKRAAELIIANIELVFQNEEKEKRAAELAIAYAQLSFQNREKEKRAAELLLANTELIFQNQEKEKRAAELIIANAELVFQNQEKEKRAAELIIANAELIFQNQEKENRAAELAIANTELIFQNEEKEKRAQELIIADTELLIQAREKVRRAEAEAKKDEFFNIVSHEFKTPLTSIKAINQLLEKTVNKTDKSYAFILNASHSIKRLERLIEDLLDVTKINAGQIDLNITEFNFADALVNSIFNVQQTSNQHQILLENDIDIRYMGDQFRIEQVMVNLLNNAIKYSPNSSLVLVKAEVEAGRIIVIVQDFGIGIAKEDINQLFKRFYRVSKTAMHYQGVGLGLYIASEIIKKHNGSFTIESEPGKGSSFHFYLPLEPQEVNQSAIS</sequence>
<comment type="caution">
    <text evidence="9">The sequence shown here is derived from an EMBL/GenBank/DDBJ whole genome shotgun (WGS) entry which is preliminary data.</text>
</comment>
<protein>
    <recommendedName>
        <fullName evidence="2">histidine kinase</fullName>
        <ecNumber evidence="2">2.7.13.3</ecNumber>
    </recommendedName>
</protein>
<keyword evidence="5 9" id="KW-0418">Kinase</keyword>
<evidence type="ECO:0000259" key="8">
    <source>
        <dbReference type="PROSITE" id="PS50109"/>
    </source>
</evidence>
<dbReference type="RefSeq" id="WP_191190094.1">
    <property type="nucleotide sequence ID" value="NZ_JACWMY010000008.1"/>
</dbReference>
<dbReference type="SUPFAM" id="SSF47384">
    <property type="entry name" value="Homodimeric domain of signal transducing histidine kinase"/>
    <property type="match status" value="1"/>
</dbReference>
<evidence type="ECO:0000313" key="10">
    <source>
        <dbReference type="Proteomes" id="UP000606600"/>
    </source>
</evidence>
<evidence type="ECO:0000256" key="7">
    <source>
        <dbReference type="SAM" id="Coils"/>
    </source>
</evidence>
<dbReference type="PANTHER" id="PTHR43711">
    <property type="entry name" value="TWO-COMPONENT HISTIDINE KINASE"/>
    <property type="match status" value="1"/>
</dbReference>
<keyword evidence="7" id="KW-0175">Coiled coil</keyword>
<feature type="domain" description="Histidine kinase" evidence="8">
    <location>
        <begin position="250"/>
        <end position="463"/>
    </location>
</feature>
<dbReference type="InterPro" id="IPR036097">
    <property type="entry name" value="HisK_dim/P_sf"/>
</dbReference>
<dbReference type="Gene3D" id="3.30.565.10">
    <property type="entry name" value="Histidine kinase-like ATPase, C-terminal domain"/>
    <property type="match status" value="1"/>
</dbReference>
<dbReference type="Proteomes" id="UP000606600">
    <property type="component" value="Unassembled WGS sequence"/>
</dbReference>
<gene>
    <name evidence="9" type="ORF">IDJ77_16610</name>
</gene>
<evidence type="ECO:0000256" key="1">
    <source>
        <dbReference type="ARBA" id="ARBA00000085"/>
    </source>
</evidence>
<dbReference type="Pfam" id="PF02518">
    <property type="entry name" value="HATPase_c"/>
    <property type="match status" value="1"/>
</dbReference>
<accession>A0ABR7WT01</accession>
<dbReference type="SUPFAM" id="SSF55874">
    <property type="entry name" value="ATPase domain of HSP90 chaperone/DNA topoisomerase II/histidine kinase"/>
    <property type="match status" value="1"/>
</dbReference>
<organism evidence="9 10">
    <name type="scientific">Mucilaginibacter pankratovii</name>
    <dbReference type="NCBI Taxonomy" id="2772110"/>
    <lineage>
        <taxon>Bacteria</taxon>
        <taxon>Pseudomonadati</taxon>
        <taxon>Bacteroidota</taxon>
        <taxon>Sphingobacteriia</taxon>
        <taxon>Sphingobacteriales</taxon>
        <taxon>Sphingobacteriaceae</taxon>
        <taxon>Mucilaginibacter</taxon>
    </lineage>
</organism>
<dbReference type="PANTHER" id="PTHR43711:SF31">
    <property type="entry name" value="HISTIDINE KINASE"/>
    <property type="match status" value="1"/>
</dbReference>
<evidence type="ECO:0000256" key="4">
    <source>
        <dbReference type="ARBA" id="ARBA00022679"/>
    </source>
</evidence>
<dbReference type="EMBL" id="JACWMY010000008">
    <property type="protein sequence ID" value="MBD1365438.1"/>
    <property type="molecule type" value="Genomic_DNA"/>
</dbReference>
<feature type="coiled-coil region" evidence="7">
    <location>
        <begin position="70"/>
        <end position="116"/>
    </location>
</feature>
<dbReference type="CDD" id="cd00082">
    <property type="entry name" value="HisKA"/>
    <property type="match status" value="1"/>
</dbReference>
<evidence type="ECO:0000256" key="5">
    <source>
        <dbReference type="ARBA" id="ARBA00022777"/>
    </source>
</evidence>
<dbReference type="Gene3D" id="1.10.287.130">
    <property type="match status" value="1"/>
</dbReference>
<dbReference type="InterPro" id="IPR003661">
    <property type="entry name" value="HisK_dim/P_dom"/>
</dbReference>
<dbReference type="InterPro" id="IPR005467">
    <property type="entry name" value="His_kinase_dom"/>
</dbReference>
<name>A0ABR7WT01_9SPHI</name>
<dbReference type="SMART" id="SM00388">
    <property type="entry name" value="HisKA"/>
    <property type="match status" value="1"/>
</dbReference>
<keyword evidence="10" id="KW-1185">Reference proteome</keyword>